<dbReference type="InterPro" id="IPR018168">
    <property type="entry name" value="Ubi_Hdrlase_CS"/>
</dbReference>
<dbReference type="InterPro" id="IPR010971">
    <property type="entry name" value="UbiH/COQ6"/>
</dbReference>
<dbReference type="NCBIfam" id="TIGR01988">
    <property type="entry name" value="Ubi-OHases"/>
    <property type="match status" value="1"/>
</dbReference>
<evidence type="ECO:0000256" key="4">
    <source>
        <dbReference type="ARBA" id="ARBA00022630"/>
    </source>
</evidence>
<evidence type="ECO:0000313" key="9">
    <source>
        <dbReference type="EMBL" id="RKF29861.1"/>
    </source>
</evidence>
<dbReference type="GO" id="GO:0016705">
    <property type="term" value="F:oxidoreductase activity, acting on paired donors, with incorporation or reduction of molecular oxygen"/>
    <property type="evidence" value="ECO:0007669"/>
    <property type="project" value="InterPro"/>
</dbReference>
<dbReference type="InterPro" id="IPR051205">
    <property type="entry name" value="UbiH/COQ6_monooxygenase"/>
</dbReference>
<organism evidence="9 10">
    <name type="scientific">Paraburkholderia fungorum</name>
    <dbReference type="NCBI Taxonomy" id="134537"/>
    <lineage>
        <taxon>Bacteria</taxon>
        <taxon>Pseudomonadati</taxon>
        <taxon>Pseudomonadota</taxon>
        <taxon>Betaproteobacteria</taxon>
        <taxon>Burkholderiales</taxon>
        <taxon>Burkholderiaceae</taxon>
        <taxon>Paraburkholderia</taxon>
    </lineage>
</organism>
<name>A0A420FAI7_9BURK</name>
<evidence type="ECO:0000256" key="3">
    <source>
        <dbReference type="ARBA" id="ARBA00005349"/>
    </source>
</evidence>
<dbReference type="InterPro" id="IPR036188">
    <property type="entry name" value="FAD/NAD-bd_sf"/>
</dbReference>
<dbReference type="PROSITE" id="PS01304">
    <property type="entry name" value="UBIH"/>
    <property type="match status" value="1"/>
</dbReference>
<feature type="domain" description="FAD-binding" evidence="8">
    <location>
        <begin position="22"/>
        <end position="340"/>
    </location>
</feature>
<comment type="caution">
    <text evidence="9">The sequence shown here is derived from an EMBL/GenBank/DDBJ whole genome shotgun (WGS) entry which is preliminary data.</text>
</comment>
<keyword evidence="7" id="KW-0503">Monooxygenase</keyword>
<dbReference type="AlphaFoldDB" id="A0A420FAI7"/>
<protein>
    <submittedName>
        <fullName evidence="9">Ubiquinone biosynthesis protein UbiH</fullName>
    </submittedName>
</protein>
<dbReference type="RefSeq" id="WP_120349419.1">
    <property type="nucleotide sequence ID" value="NZ_MCAS01000069.1"/>
</dbReference>
<dbReference type="NCBIfam" id="NF005421">
    <property type="entry name" value="PRK06996.1"/>
    <property type="match status" value="1"/>
</dbReference>
<reference evidence="9 10" key="1">
    <citation type="submission" date="2016-07" db="EMBL/GenBank/DDBJ databases">
        <title>Genome analysis of Burkholderia fungorum ES3-20.</title>
        <authorList>
            <person name="Xu D."/>
            <person name="Yao R."/>
            <person name="Zheng S."/>
        </authorList>
    </citation>
    <scope>NUCLEOTIDE SEQUENCE [LARGE SCALE GENOMIC DNA]</scope>
    <source>
        <strain evidence="9 10">ES3-20</strain>
    </source>
</reference>
<dbReference type="Pfam" id="PF01494">
    <property type="entry name" value="FAD_binding_3"/>
    <property type="match status" value="1"/>
</dbReference>
<accession>A0A420FAI7</accession>
<dbReference type="PRINTS" id="PR00420">
    <property type="entry name" value="RNGMNOXGNASE"/>
</dbReference>
<dbReference type="EMBL" id="MCAS01000069">
    <property type="protein sequence ID" value="RKF29861.1"/>
    <property type="molecule type" value="Genomic_DNA"/>
</dbReference>
<evidence type="ECO:0000256" key="2">
    <source>
        <dbReference type="ARBA" id="ARBA00004749"/>
    </source>
</evidence>
<keyword evidence="5" id="KW-0274">FAD</keyword>
<comment type="similarity">
    <text evidence="3">Belongs to the UbiH/COQ6 family.</text>
</comment>
<sequence>MNDVSQSTVILKPAAADRAFDFDVTIVGAGPVGLALAGWLARRSATHALKIALIDAREPEDSIADPRAIAVSQGSRMILEPLRWPADATAIHRIHVSQRGHFGRTLIDHSEHGLPALGYVLRYGAIVHGLAEAVHSSPVHWFRSTSAAAPTQELDGVTLPIETAGVTRNLRTRILVNAEGGLFGDQKTAAGTGNNAGGGTRDYGQTALVGTVTVSAPQPHVAWERFTSQGPIALLPMGGVRGANYALVWCCAPEEAARRAQLPDDEFLRELGAAFGSRMGSFTHIKGRASFPLGLNAVDTLVKGHVVAIGNAAQTLHPVAGQGLNLGLRDAHALADALSAEGPTPLALATFAQRRALDRRLTIGATDTLARLFTVDFPPLAALRGLALTALEFVPPVKTALARQMMFGQRR</sequence>
<dbReference type="Proteomes" id="UP000283709">
    <property type="component" value="Unassembled WGS sequence"/>
</dbReference>
<evidence type="ECO:0000259" key="8">
    <source>
        <dbReference type="Pfam" id="PF01494"/>
    </source>
</evidence>
<dbReference type="PANTHER" id="PTHR43876:SF7">
    <property type="entry name" value="UBIQUINONE BIOSYNTHESIS MONOOXYGENASE COQ6, MITOCHONDRIAL"/>
    <property type="match status" value="1"/>
</dbReference>
<keyword evidence="4" id="KW-0285">Flavoprotein</keyword>
<dbReference type="GO" id="GO:0071949">
    <property type="term" value="F:FAD binding"/>
    <property type="evidence" value="ECO:0007669"/>
    <property type="project" value="InterPro"/>
</dbReference>
<evidence type="ECO:0000256" key="1">
    <source>
        <dbReference type="ARBA" id="ARBA00001974"/>
    </source>
</evidence>
<dbReference type="InterPro" id="IPR002938">
    <property type="entry name" value="FAD-bd"/>
</dbReference>
<dbReference type="Gene3D" id="3.50.50.60">
    <property type="entry name" value="FAD/NAD(P)-binding domain"/>
    <property type="match status" value="2"/>
</dbReference>
<dbReference type="PANTHER" id="PTHR43876">
    <property type="entry name" value="UBIQUINONE BIOSYNTHESIS MONOOXYGENASE COQ6, MITOCHONDRIAL"/>
    <property type="match status" value="1"/>
</dbReference>
<comment type="pathway">
    <text evidence="2">Cofactor biosynthesis; ubiquinone biosynthesis.</text>
</comment>
<proteinExistence type="inferred from homology"/>
<evidence type="ECO:0000256" key="7">
    <source>
        <dbReference type="ARBA" id="ARBA00023033"/>
    </source>
</evidence>
<dbReference type="Gene3D" id="3.30.9.10">
    <property type="entry name" value="D-Amino Acid Oxidase, subunit A, domain 2"/>
    <property type="match status" value="1"/>
</dbReference>
<evidence type="ECO:0000256" key="6">
    <source>
        <dbReference type="ARBA" id="ARBA00023002"/>
    </source>
</evidence>
<evidence type="ECO:0000313" key="10">
    <source>
        <dbReference type="Proteomes" id="UP000283709"/>
    </source>
</evidence>
<dbReference type="GO" id="GO:0004497">
    <property type="term" value="F:monooxygenase activity"/>
    <property type="evidence" value="ECO:0007669"/>
    <property type="project" value="UniProtKB-KW"/>
</dbReference>
<dbReference type="OrthoDB" id="9769565at2"/>
<gene>
    <name evidence="9" type="ORF">BCY88_14665</name>
</gene>
<comment type="cofactor">
    <cofactor evidence="1">
        <name>FAD</name>
        <dbReference type="ChEBI" id="CHEBI:57692"/>
    </cofactor>
</comment>
<dbReference type="GO" id="GO:0006744">
    <property type="term" value="P:ubiquinone biosynthetic process"/>
    <property type="evidence" value="ECO:0007669"/>
    <property type="project" value="UniProtKB-UniPathway"/>
</dbReference>
<evidence type="ECO:0000256" key="5">
    <source>
        <dbReference type="ARBA" id="ARBA00022827"/>
    </source>
</evidence>
<dbReference type="SUPFAM" id="SSF51905">
    <property type="entry name" value="FAD/NAD(P)-binding domain"/>
    <property type="match status" value="1"/>
</dbReference>
<dbReference type="UniPathway" id="UPA00232"/>
<keyword evidence="6" id="KW-0560">Oxidoreductase</keyword>
<keyword evidence="9" id="KW-0830">Ubiquinone</keyword>